<evidence type="ECO:0000313" key="2">
    <source>
        <dbReference type="Proteomes" id="UP000012040"/>
    </source>
</evidence>
<organism evidence="1 2">
    <name type="scientific">Pseudobdellovibrio exovorus JSS</name>
    <dbReference type="NCBI Taxonomy" id="1184267"/>
    <lineage>
        <taxon>Bacteria</taxon>
        <taxon>Pseudomonadati</taxon>
        <taxon>Bdellovibrionota</taxon>
        <taxon>Bdellovibrionia</taxon>
        <taxon>Bdellovibrionales</taxon>
        <taxon>Pseudobdellovibrionaceae</taxon>
        <taxon>Pseudobdellovibrio</taxon>
    </lineage>
</organism>
<dbReference type="OrthoDB" id="5292232at2"/>
<dbReference type="SUPFAM" id="SSF52172">
    <property type="entry name" value="CheY-like"/>
    <property type="match status" value="1"/>
</dbReference>
<dbReference type="PATRIC" id="fig|1184267.3.peg.992"/>
<dbReference type="STRING" id="1184267.A11Q_977"/>
<evidence type="ECO:0000313" key="1">
    <source>
        <dbReference type="EMBL" id="AGH95193.1"/>
    </source>
</evidence>
<dbReference type="Proteomes" id="UP000012040">
    <property type="component" value="Chromosome"/>
</dbReference>
<dbReference type="eggNOG" id="COG2204">
    <property type="taxonomic scope" value="Bacteria"/>
</dbReference>
<protein>
    <submittedName>
        <fullName evidence="1">Protein containing CheY-like receiver</fullName>
    </submittedName>
</protein>
<proteinExistence type="predicted"/>
<dbReference type="InterPro" id="IPR011006">
    <property type="entry name" value="CheY-like_superfamily"/>
</dbReference>
<dbReference type="Gene3D" id="3.40.50.2300">
    <property type="match status" value="1"/>
</dbReference>
<dbReference type="AlphaFoldDB" id="M4V7K5"/>
<dbReference type="EMBL" id="CP003537">
    <property type="protein sequence ID" value="AGH95193.1"/>
    <property type="molecule type" value="Genomic_DNA"/>
</dbReference>
<dbReference type="RefSeq" id="WP_015469683.1">
    <property type="nucleotide sequence ID" value="NC_020813.1"/>
</dbReference>
<dbReference type="HOGENOM" id="CLU_945471_0_0_7"/>
<sequence length="294" mass="33373">MDRVLLIVDDIQYCRHLEMTLRKVGFEIESMNSEFNLNETVLTFNPDYIICRGNSNRLSALNIAKKLKESNTRQSAKVILVFPEDFNIPAEDLIKLKMDILLFEPISTLRITISLFSLTGGDVEFAKDKLLKFAITDSQFRNYEQQLLMSAGVTLDSEIEAISEMRQFSLGKEEEPIQTEPPQVTPQIDEEFVYVTGKAGVVPEESQLIRTAEQDKLNEEITNVSGGLAAKIDSYNQAINNLDQDLRHGLKKRQTKTIGNQLHKDLIAEGKADKDSIEELDAERKRFANALFKK</sequence>
<keyword evidence="2" id="KW-1185">Reference proteome</keyword>
<accession>M4V7K5</accession>
<gene>
    <name evidence="1" type="ORF">A11Q_977</name>
</gene>
<dbReference type="KEGG" id="bex:A11Q_977"/>
<name>M4V7K5_9BACT</name>
<reference evidence="1 2" key="1">
    <citation type="journal article" date="2013" name="ISME J.">
        <title>By their genes ye shall know them: genomic signatures of predatory bacteria.</title>
        <authorList>
            <person name="Pasternak Z."/>
            <person name="Pietrokovski S."/>
            <person name="Rotem O."/>
            <person name="Gophna U."/>
            <person name="Lurie-Weinberger M.N."/>
            <person name="Jurkevitch E."/>
        </authorList>
    </citation>
    <scope>NUCLEOTIDE SEQUENCE [LARGE SCALE GENOMIC DNA]</scope>
    <source>
        <strain evidence="1 2">JSS</strain>
    </source>
</reference>